<protein>
    <recommendedName>
        <fullName evidence="8">Inner centromere protein ARK-binding domain-containing protein</fullName>
    </recommendedName>
</protein>
<dbReference type="InterPro" id="IPR050875">
    <property type="entry name" value="Troponin_I"/>
</dbReference>
<reference evidence="9 10" key="1">
    <citation type="submission" date="2019-09" db="EMBL/GenBank/DDBJ databases">
        <title>A chromosome-level genome assembly of the Chinese tupelo Nyssa sinensis.</title>
        <authorList>
            <person name="Yang X."/>
            <person name="Kang M."/>
            <person name="Yang Y."/>
            <person name="Xiong H."/>
            <person name="Wang M."/>
            <person name="Zhang Z."/>
            <person name="Wang Z."/>
            <person name="Wu H."/>
            <person name="Ma T."/>
            <person name="Liu J."/>
            <person name="Xi Z."/>
        </authorList>
    </citation>
    <scope>NUCLEOTIDE SEQUENCE [LARGE SCALE GENOMIC DNA]</scope>
    <source>
        <strain evidence="9">J267</strain>
        <tissue evidence="9">Leaf</tissue>
    </source>
</reference>
<organism evidence="9 10">
    <name type="scientific">Nyssa sinensis</name>
    <dbReference type="NCBI Taxonomy" id="561372"/>
    <lineage>
        <taxon>Eukaryota</taxon>
        <taxon>Viridiplantae</taxon>
        <taxon>Streptophyta</taxon>
        <taxon>Embryophyta</taxon>
        <taxon>Tracheophyta</taxon>
        <taxon>Spermatophyta</taxon>
        <taxon>Magnoliopsida</taxon>
        <taxon>eudicotyledons</taxon>
        <taxon>Gunneridae</taxon>
        <taxon>Pentapetalae</taxon>
        <taxon>asterids</taxon>
        <taxon>Cornales</taxon>
        <taxon>Nyssaceae</taxon>
        <taxon>Nyssa</taxon>
    </lineage>
</organism>
<dbReference type="GO" id="GO:0005634">
    <property type="term" value="C:nucleus"/>
    <property type="evidence" value="ECO:0007669"/>
    <property type="project" value="UniProtKB-SubCell"/>
</dbReference>
<dbReference type="PANTHER" id="PTHR13738:SF1">
    <property type="entry name" value="TROPONIN I"/>
    <property type="match status" value="1"/>
</dbReference>
<comment type="subcellular location">
    <subcellularLocation>
        <location evidence="2">Cytoplasm</location>
        <location evidence="2">Cytoskeleton</location>
        <location evidence="2">Spindle</location>
    </subcellularLocation>
    <subcellularLocation>
        <location evidence="1">Nucleus</location>
    </subcellularLocation>
</comment>
<evidence type="ECO:0000259" key="8">
    <source>
        <dbReference type="Pfam" id="PF03941"/>
    </source>
</evidence>
<dbReference type="AlphaFoldDB" id="A0A5J5A1B1"/>
<proteinExistence type="inferred from homology"/>
<dbReference type="InterPro" id="IPR005635">
    <property type="entry name" value="Inner_centromere_prot_ARK-bd"/>
</dbReference>
<keyword evidence="4" id="KW-0963">Cytoplasm</keyword>
<evidence type="ECO:0000256" key="7">
    <source>
        <dbReference type="SAM" id="MobiDB-lite"/>
    </source>
</evidence>
<feature type="compositionally biased region" description="Polar residues" evidence="7">
    <location>
        <begin position="99"/>
        <end position="127"/>
    </location>
</feature>
<accession>A0A5J5A1B1</accession>
<evidence type="ECO:0000313" key="10">
    <source>
        <dbReference type="Proteomes" id="UP000325577"/>
    </source>
</evidence>
<gene>
    <name evidence="9" type="ORF">F0562_009965</name>
</gene>
<dbReference type="Pfam" id="PF03941">
    <property type="entry name" value="INCENP_ARK-bind"/>
    <property type="match status" value="1"/>
</dbReference>
<comment type="similarity">
    <text evidence="3">Belongs to the INCENP family.</text>
</comment>
<feature type="region of interest" description="Disordered" evidence="7">
    <location>
        <begin position="1109"/>
        <end position="1138"/>
    </location>
</feature>
<evidence type="ECO:0000256" key="1">
    <source>
        <dbReference type="ARBA" id="ARBA00004123"/>
    </source>
</evidence>
<feature type="region of interest" description="Disordered" evidence="7">
    <location>
        <begin position="841"/>
        <end position="891"/>
    </location>
</feature>
<feature type="region of interest" description="Disordered" evidence="7">
    <location>
        <begin position="452"/>
        <end position="472"/>
    </location>
</feature>
<keyword evidence="6" id="KW-0539">Nucleus</keyword>
<dbReference type="PANTHER" id="PTHR13738">
    <property type="entry name" value="TROPONIN I"/>
    <property type="match status" value="1"/>
</dbReference>
<name>A0A5J5A1B1_9ASTE</name>
<feature type="domain" description="Inner centromere protein ARK-binding" evidence="8">
    <location>
        <begin position="1131"/>
        <end position="1183"/>
    </location>
</feature>
<dbReference type="OrthoDB" id="681218at2759"/>
<evidence type="ECO:0000256" key="4">
    <source>
        <dbReference type="ARBA" id="ARBA00022490"/>
    </source>
</evidence>
<evidence type="ECO:0000256" key="6">
    <source>
        <dbReference type="ARBA" id="ARBA00023242"/>
    </source>
</evidence>
<feature type="compositionally biased region" description="Basic and acidic residues" evidence="7">
    <location>
        <begin position="934"/>
        <end position="980"/>
    </location>
</feature>
<sequence length="1192" mass="133193">MKEMPKLLQELKLVSDGPVEAQADCSRSSLDGANLRAGLEVLVSRPPTVLSMSVKPKQLDYDDIEEYSFSETFTPMLEAKRMDKSAGKRCCTILESAASPNELNSSNPDGKSSEKQSLVEQKVSNESGEALRGSFEDYVEECVEVESDGNVNSMLKSVEDNLEAALSIQHSHETVVLPNVDNGSGVEMNQNMKSLLSKGFESSPELQVQEGELGCDGRSETTLFTFKHEQLAPSVVSSLTKQATGDSQGCLVEEVGMADPTSIVVDSQNVLHLENKLDWGSALNMACSAKTMWERKSQLGEDGLSAYGSVGSPYSEDKNFSYMKLRELRFAKNSSPPERRLGPATQDSWPQFKRRKIESQQTNFFSASPSFRVQKLQSTESNPENRYLNRVEDNAEDALKFQYFPVSHEGDVKQSNVYKRPDVEIYQKGKCLLADGIGSSIKLQLEEDELGSEWRNKSTQPPSTFKHRQLGPSHVSSLSKEITGDSQVFLDEELETDDPISVVLDVKRGCNEQDCQGLLWSENNIDLGTTDDLTCTEKTLHERKFHLGKDDLFSYCLSGSPHKKHLDLISADQTMPVFEGFILDVQRENGQHYIAGDGISFDKLDLANATIERASVLEQLCKSVSMHTPLSHFSATFKSHRTPDLHESLPNGLLESMDPRSTLSLNGDGGRQIRASDSCVNEVNCAFEGVSDSDCLPYSNTRFGWSSEKPYTSPVGKLWERITSNSSSSEKQRSLNPEFTCFPIEEDPSFSEENENTDEVADTIQEDSGSIMMNSGAKREPLAEIAETCSNPPASVSAVKIFPDRGSLDSVNAEVSFTGTHNRVKQKLGNRYSNKRRCTDKAKENQTLSMGPNGIKKAPKSLNNRFSKPKLSGKTSLRKGGQSLSEREPRRNNIVSNITSFVPLVQQKQAATVCTGKRDIKVKALETAEAAKRLEEKREKERKMKKEALKLKRDRMEQEKMQQMELNKKKKEEEQKKKDANMAMRKRLREEGERKDNERKIKRIEEARRQQRERGEKLHAVKVEKEVQCGATDERVNSGKGSNDDLGKHQRMEKEKGDDNFAKNPETEVTEPRTAGISTSDVRQASIVLKDCEAGDTGKAMIVLDKSPENDNLVTNTNREKSYEISPYQCSDDEEEEEDDIPTRKFVPSWASKNCVVLVLSSQQKVDPDVIFPPGSFCSMDEVLLPRKLQLK</sequence>
<keyword evidence="5" id="KW-0206">Cytoskeleton</keyword>
<evidence type="ECO:0000256" key="3">
    <source>
        <dbReference type="ARBA" id="ARBA00010042"/>
    </source>
</evidence>
<feature type="compositionally biased region" description="Basic and acidic residues" evidence="7">
    <location>
        <begin position="988"/>
        <end position="1061"/>
    </location>
</feature>
<dbReference type="EMBL" id="CM018047">
    <property type="protein sequence ID" value="KAA8523542.1"/>
    <property type="molecule type" value="Genomic_DNA"/>
</dbReference>
<dbReference type="GO" id="GO:0005819">
    <property type="term" value="C:spindle"/>
    <property type="evidence" value="ECO:0007669"/>
    <property type="project" value="UniProtKB-SubCell"/>
</dbReference>
<evidence type="ECO:0000256" key="5">
    <source>
        <dbReference type="ARBA" id="ARBA00023212"/>
    </source>
</evidence>
<keyword evidence="10" id="KW-1185">Reference proteome</keyword>
<evidence type="ECO:0000256" key="2">
    <source>
        <dbReference type="ARBA" id="ARBA00004186"/>
    </source>
</evidence>
<dbReference type="Proteomes" id="UP000325577">
    <property type="component" value="Linkage Group LG4"/>
</dbReference>
<evidence type="ECO:0000313" key="9">
    <source>
        <dbReference type="EMBL" id="KAA8523542.1"/>
    </source>
</evidence>
<feature type="region of interest" description="Disordered" evidence="7">
    <location>
        <begin position="99"/>
        <end position="129"/>
    </location>
</feature>
<feature type="region of interest" description="Disordered" evidence="7">
    <location>
        <begin position="934"/>
        <end position="1079"/>
    </location>
</feature>